<name>A0ABV6YYT2_UNCC1</name>
<comment type="caution">
    <text evidence="6">The sequence shown here is derived from an EMBL/GenBank/DDBJ whole genome shotgun (WGS) entry which is preliminary data.</text>
</comment>
<evidence type="ECO:0000313" key="6">
    <source>
        <dbReference type="EMBL" id="MFC1851352.1"/>
    </source>
</evidence>
<protein>
    <submittedName>
        <fullName evidence="6">Nramp family divalent metal transporter</fullName>
    </submittedName>
</protein>
<comment type="subcellular location">
    <subcellularLocation>
        <location evidence="1">Membrane</location>
        <topology evidence="1">Multi-pass membrane protein</topology>
    </subcellularLocation>
</comment>
<evidence type="ECO:0000256" key="2">
    <source>
        <dbReference type="ARBA" id="ARBA00022692"/>
    </source>
</evidence>
<evidence type="ECO:0000256" key="5">
    <source>
        <dbReference type="SAM" id="Phobius"/>
    </source>
</evidence>
<reference evidence="6 7" key="1">
    <citation type="submission" date="2024-09" db="EMBL/GenBank/DDBJ databases">
        <title>Laminarin stimulates single cell rates of sulfate reduction while oxygen inhibits transcriptomic activity in coastal marine sediment.</title>
        <authorList>
            <person name="Lindsay M."/>
            <person name="Orcutt B."/>
            <person name="Emerson D."/>
            <person name="Stepanauskas R."/>
            <person name="D'Angelo T."/>
        </authorList>
    </citation>
    <scope>NUCLEOTIDE SEQUENCE [LARGE SCALE GENOMIC DNA]</scope>
    <source>
        <strain evidence="6">SAG AM-311-K15</strain>
    </source>
</reference>
<evidence type="ECO:0000256" key="4">
    <source>
        <dbReference type="ARBA" id="ARBA00023136"/>
    </source>
</evidence>
<dbReference type="InterPro" id="IPR001046">
    <property type="entry name" value="NRAMP_fam"/>
</dbReference>
<dbReference type="Proteomes" id="UP001594351">
    <property type="component" value="Unassembled WGS sequence"/>
</dbReference>
<dbReference type="NCBIfam" id="NF037982">
    <property type="entry name" value="Nramp_1"/>
    <property type="match status" value="1"/>
</dbReference>
<evidence type="ECO:0000256" key="1">
    <source>
        <dbReference type="ARBA" id="ARBA00004141"/>
    </source>
</evidence>
<dbReference type="PANTHER" id="PTHR11706:SF3">
    <property type="entry name" value="METAL ION TRANSPORT PROTEIN"/>
    <property type="match status" value="1"/>
</dbReference>
<evidence type="ECO:0000256" key="3">
    <source>
        <dbReference type="ARBA" id="ARBA00022989"/>
    </source>
</evidence>
<feature type="transmembrane region" description="Helical" evidence="5">
    <location>
        <begin position="375"/>
        <end position="393"/>
    </location>
</feature>
<dbReference type="Pfam" id="PF01566">
    <property type="entry name" value="Nramp"/>
    <property type="match status" value="1"/>
</dbReference>
<keyword evidence="7" id="KW-1185">Reference proteome</keyword>
<feature type="transmembrane region" description="Helical" evidence="5">
    <location>
        <begin position="155"/>
        <end position="174"/>
    </location>
</feature>
<sequence>MTVTTKQLSSLSFLAIMGPGILIAATGVGAGDLASGAFAGSKLGLAVLWAVWLGALLKFIITEGLTRWQLATGQTLLEGAVDRFGSLVQYLFLIYLLCWSFVVGSALISACGVAAHALMPVFDDPRTAKISFGILHSLIGLLFVWLGSFKSFEKVMSACIGMMFVTVIITALLMRPDWSQVTKGMLFPSIPHYIDQSGREQGIYWTLALMGGVGGTLTILCYGYWIRESGRTGVQDLKICRLDLAIAYIMTALFGIAMIIIASHCDLERQASALMVVVLAEQLRDIIGHWGQLIFLIGAWAAVFSSLLGVWQSVPYLFADFWGLFKQRRAQKGVEVSTPIPVDPRGKPYRFYLVALALVPLIGLNFEFELIQKIYAVFGSLVIPLLALLLLIMNGRSNWVGKEHTNRPITVVALIATLLIFLYLGSPKLLSILSF</sequence>
<organism evidence="6 7">
    <name type="scientific">candidate division CSSED10-310 bacterium</name>
    <dbReference type="NCBI Taxonomy" id="2855610"/>
    <lineage>
        <taxon>Bacteria</taxon>
        <taxon>Bacteria division CSSED10-310</taxon>
    </lineage>
</organism>
<feature type="transmembrane region" description="Helical" evidence="5">
    <location>
        <begin position="12"/>
        <end position="31"/>
    </location>
</feature>
<dbReference type="EMBL" id="JBHPBY010000180">
    <property type="protein sequence ID" value="MFC1851352.1"/>
    <property type="molecule type" value="Genomic_DNA"/>
</dbReference>
<feature type="transmembrane region" description="Helical" evidence="5">
    <location>
        <begin position="43"/>
        <end position="61"/>
    </location>
</feature>
<feature type="transmembrane region" description="Helical" evidence="5">
    <location>
        <begin position="203"/>
        <end position="225"/>
    </location>
</feature>
<proteinExistence type="predicted"/>
<gene>
    <name evidence="6" type="ORF">ACFL27_14235</name>
</gene>
<dbReference type="Gene3D" id="1.20.1740.10">
    <property type="entry name" value="Amino acid/polyamine transporter I"/>
    <property type="match status" value="1"/>
</dbReference>
<feature type="transmembrane region" description="Helical" evidence="5">
    <location>
        <begin position="130"/>
        <end position="149"/>
    </location>
</feature>
<feature type="transmembrane region" description="Helical" evidence="5">
    <location>
        <begin position="245"/>
        <end position="265"/>
    </location>
</feature>
<accession>A0ABV6YYT2</accession>
<keyword evidence="4 5" id="KW-0472">Membrane</keyword>
<feature type="transmembrane region" description="Helical" evidence="5">
    <location>
        <begin position="92"/>
        <end position="118"/>
    </location>
</feature>
<dbReference type="PANTHER" id="PTHR11706">
    <property type="entry name" value="SOLUTE CARRIER PROTEIN FAMILY 11 MEMBER"/>
    <property type="match status" value="1"/>
</dbReference>
<feature type="transmembrane region" description="Helical" evidence="5">
    <location>
        <begin position="405"/>
        <end position="425"/>
    </location>
</feature>
<keyword evidence="2 5" id="KW-0812">Transmembrane</keyword>
<feature type="transmembrane region" description="Helical" evidence="5">
    <location>
        <begin position="293"/>
        <end position="314"/>
    </location>
</feature>
<keyword evidence="3 5" id="KW-1133">Transmembrane helix</keyword>
<evidence type="ECO:0000313" key="7">
    <source>
        <dbReference type="Proteomes" id="UP001594351"/>
    </source>
</evidence>
<feature type="transmembrane region" description="Helical" evidence="5">
    <location>
        <begin position="349"/>
        <end position="368"/>
    </location>
</feature>